<dbReference type="GO" id="GO:0052621">
    <property type="term" value="F:diguanylate cyclase activity"/>
    <property type="evidence" value="ECO:0007669"/>
    <property type="project" value="UniProtKB-EC"/>
</dbReference>
<dbReference type="PANTHER" id="PTHR45138">
    <property type="entry name" value="REGULATORY COMPONENTS OF SENSORY TRANSDUCTION SYSTEM"/>
    <property type="match status" value="1"/>
</dbReference>
<evidence type="ECO:0000256" key="2">
    <source>
        <dbReference type="ARBA" id="ARBA00012528"/>
    </source>
</evidence>
<dbReference type="Gene3D" id="3.30.450.20">
    <property type="entry name" value="PAS domain"/>
    <property type="match status" value="1"/>
</dbReference>
<proteinExistence type="predicted"/>
<gene>
    <name evidence="6" type="ORF">BI375_12380</name>
    <name evidence="5" type="ORF">VroAM7_14180</name>
</gene>
<reference evidence="5" key="3">
    <citation type="journal article" date="2020" name="Microbiol. Resour. Announc.">
        <title>Complete Genome Sequence of Vibrio rotiferianus Strain AM7.</title>
        <authorList>
            <person name="Miyazaki K."/>
            <person name="Wiseschart A."/>
            <person name="Pootanakit K."/>
            <person name="Kitahara K."/>
        </authorList>
    </citation>
    <scope>NUCLEOTIDE SEQUENCE</scope>
    <source>
        <strain evidence="5">AM7</strain>
    </source>
</reference>
<dbReference type="Proteomes" id="UP000180133">
    <property type="component" value="Unassembled WGS sequence"/>
</dbReference>
<dbReference type="EMBL" id="MKFT01000002">
    <property type="protein sequence ID" value="OHY95560.1"/>
    <property type="molecule type" value="Genomic_DNA"/>
</dbReference>
<dbReference type="SMART" id="SM00267">
    <property type="entry name" value="GGDEF"/>
    <property type="match status" value="1"/>
</dbReference>
<comment type="catalytic activity">
    <reaction evidence="3">
        <text>2 GTP = 3',3'-c-di-GMP + 2 diphosphate</text>
        <dbReference type="Rhea" id="RHEA:24898"/>
        <dbReference type="ChEBI" id="CHEBI:33019"/>
        <dbReference type="ChEBI" id="CHEBI:37565"/>
        <dbReference type="ChEBI" id="CHEBI:58805"/>
        <dbReference type="EC" id="2.7.7.65"/>
    </reaction>
</comment>
<dbReference type="Gene3D" id="3.30.70.270">
    <property type="match status" value="1"/>
</dbReference>
<reference evidence="6 7" key="1">
    <citation type="submission" date="2016-09" db="EMBL/GenBank/DDBJ databases">
        <title>Isolation, identification and antibiotic sensitivity analysis of bacterial pathogen from juvenile Hippocampus erectus with tail-rotted disease.</title>
        <authorList>
            <person name="Yang Q."/>
        </authorList>
    </citation>
    <scope>NUCLEOTIDE SEQUENCE [LARGE SCALE GENOMIC DNA]</scope>
    <source>
        <strain evidence="6 7">HM-10</strain>
    </source>
</reference>
<comment type="cofactor">
    <cofactor evidence="1">
        <name>Mg(2+)</name>
        <dbReference type="ChEBI" id="CHEBI:18420"/>
    </cofactor>
</comment>
<evidence type="ECO:0000256" key="3">
    <source>
        <dbReference type="ARBA" id="ARBA00034247"/>
    </source>
</evidence>
<dbReference type="InterPro" id="IPR035965">
    <property type="entry name" value="PAS-like_dom_sf"/>
</dbReference>
<dbReference type="OrthoDB" id="9812260at2"/>
<evidence type="ECO:0000313" key="6">
    <source>
        <dbReference type="EMBL" id="OHY95560.1"/>
    </source>
</evidence>
<accession>A0A2K7SZ13</accession>
<dbReference type="InterPro" id="IPR029787">
    <property type="entry name" value="Nucleotide_cyclase"/>
</dbReference>
<evidence type="ECO:0000256" key="1">
    <source>
        <dbReference type="ARBA" id="ARBA00001946"/>
    </source>
</evidence>
<evidence type="ECO:0000313" key="7">
    <source>
        <dbReference type="Proteomes" id="UP000180133"/>
    </source>
</evidence>
<dbReference type="PROSITE" id="PS50887">
    <property type="entry name" value="GGDEF"/>
    <property type="match status" value="1"/>
</dbReference>
<dbReference type="AlphaFoldDB" id="A0A2K7SZ13"/>
<evidence type="ECO:0000259" key="4">
    <source>
        <dbReference type="PROSITE" id="PS50887"/>
    </source>
</evidence>
<dbReference type="CDD" id="cd01949">
    <property type="entry name" value="GGDEF"/>
    <property type="match status" value="1"/>
</dbReference>
<dbReference type="InterPro" id="IPR050469">
    <property type="entry name" value="Diguanylate_Cyclase"/>
</dbReference>
<protein>
    <recommendedName>
        <fullName evidence="2">diguanylate cyclase</fullName>
        <ecNumber evidence="2">2.7.7.65</ecNumber>
    </recommendedName>
</protein>
<reference evidence="8" key="2">
    <citation type="submission" date="2019-07" db="EMBL/GenBank/DDBJ databases">
        <title>Complete Genome Sequences of Vibrion rotiferianus strain AM7.</title>
        <authorList>
            <person name="Miyazaki K."/>
            <person name="Wiseschart A."/>
            <person name="Pootanakit K."/>
            <person name="Ishimori K."/>
            <person name="Kitahara K."/>
        </authorList>
    </citation>
    <scope>NUCLEOTIDE SEQUENCE [LARGE SCALE GENOMIC DNA]</scope>
    <source>
        <strain evidence="8">AM7</strain>
    </source>
</reference>
<dbReference type="PANTHER" id="PTHR45138:SF9">
    <property type="entry name" value="DIGUANYLATE CYCLASE DGCM-RELATED"/>
    <property type="match status" value="1"/>
</dbReference>
<dbReference type="GeneID" id="47656815"/>
<dbReference type="NCBIfam" id="TIGR00254">
    <property type="entry name" value="GGDEF"/>
    <property type="match status" value="1"/>
</dbReference>
<dbReference type="InterPro" id="IPR000160">
    <property type="entry name" value="GGDEF_dom"/>
</dbReference>
<feature type="domain" description="GGDEF" evidence="4">
    <location>
        <begin position="186"/>
        <end position="319"/>
    </location>
</feature>
<dbReference type="RefSeq" id="WP_038884166.1">
    <property type="nucleotide sequence ID" value="NZ_AP019798.1"/>
</dbReference>
<dbReference type="InterPro" id="IPR043128">
    <property type="entry name" value="Rev_trsase/Diguanyl_cyclase"/>
</dbReference>
<dbReference type="Proteomes" id="UP000315115">
    <property type="component" value="Chromosome 1"/>
</dbReference>
<dbReference type="EC" id="2.7.7.65" evidence="2"/>
<evidence type="ECO:0000313" key="8">
    <source>
        <dbReference type="Proteomes" id="UP000315115"/>
    </source>
</evidence>
<organism evidence="5 8">
    <name type="scientific">Vibrio rotiferianus</name>
    <dbReference type="NCBI Taxonomy" id="190895"/>
    <lineage>
        <taxon>Bacteria</taxon>
        <taxon>Pseudomonadati</taxon>
        <taxon>Pseudomonadota</taxon>
        <taxon>Gammaproteobacteria</taxon>
        <taxon>Vibrionales</taxon>
        <taxon>Vibrionaceae</taxon>
        <taxon>Vibrio</taxon>
    </lineage>
</organism>
<dbReference type="Pfam" id="PF00990">
    <property type="entry name" value="GGDEF"/>
    <property type="match status" value="1"/>
</dbReference>
<keyword evidence="7" id="KW-1185">Reference proteome</keyword>
<dbReference type="SUPFAM" id="SSF55073">
    <property type="entry name" value="Nucleotide cyclase"/>
    <property type="match status" value="1"/>
</dbReference>
<dbReference type="SUPFAM" id="SSF55785">
    <property type="entry name" value="PYP-like sensor domain (PAS domain)"/>
    <property type="match status" value="1"/>
</dbReference>
<dbReference type="FunFam" id="3.30.70.270:FF:000001">
    <property type="entry name" value="Diguanylate cyclase domain protein"/>
    <property type="match status" value="1"/>
</dbReference>
<evidence type="ECO:0000313" key="5">
    <source>
        <dbReference type="EMBL" id="BBL88765.1"/>
    </source>
</evidence>
<dbReference type="KEGG" id="vro:BSZ04_16155"/>
<name>A0A2K7SZ13_9VIBR</name>
<sequence length="324" mass="37508">MSEITLDIADFHWVTQILDTMDSGLVVIDREYKVCVWNGFMQSYSGVLSQNILGRCLFDHFEDLPRTWLETKIKTAADLETRSFSSWENRPYLFKFQNFSPVSNGSNYMYQDIVITPLHSLSGEINHIAIQVNDVSETARNRIHLKETNLHLSEISRKDGLTGLFNRAFWEQAFKEEFARLKCMETPCSLVIFDIDHFKKVNDTYGHHTGDEVIRRTANLLKRTARGSDICGRFGGEEFTVLLPNTSEEQAKYFAERLRKRIEQEIVKVEEFLINYTISLGVCEYKSQFDSHTQWLKSADSALYRAKEGGRNQTCSQQEMHKIG</sequence>
<dbReference type="EMBL" id="AP019798">
    <property type="protein sequence ID" value="BBL88765.1"/>
    <property type="molecule type" value="Genomic_DNA"/>
</dbReference>